<protein>
    <submittedName>
        <fullName evidence="1">Uncharacterized protein DUF2508</fullName>
    </submittedName>
</protein>
<comment type="caution">
    <text evidence="1">The sequence shown here is derived from an EMBL/GenBank/DDBJ whole genome shotgun (WGS) entry which is preliminary data.</text>
</comment>
<dbReference type="Pfam" id="PF10704">
    <property type="entry name" value="DUF2508"/>
    <property type="match status" value="1"/>
</dbReference>
<organism evidence="1 2">
    <name type="scientific">Sedimentibacter saalensis</name>
    <dbReference type="NCBI Taxonomy" id="130788"/>
    <lineage>
        <taxon>Bacteria</taxon>
        <taxon>Bacillati</taxon>
        <taxon>Bacillota</taxon>
        <taxon>Tissierellia</taxon>
        <taxon>Sedimentibacter</taxon>
    </lineage>
</organism>
<gene>
    <name evidence="1" type="ORF">LY60_01360</name>
</gene>
<keyword evidence="2" id="KW-1185">Reference proteome</keyword>
<reference evidence="1 2" key="1">
    <citation type="submission" date="2019-07" db="EMBL/GenBank/DDBJ databases">
        <title>Genomic Encyclopedia of Type Strains, Phase I: the one thousand microbial genomes (KMG-I) project.</title>
        <authorList>
            <person name="Kyrpides N."/>
        </authorList>
    </citation>
    <scope>NUCLEOTIDE SEQUENCE [LARGE SCALE GENOMIC DNA]</scope>
    <source>
        <strain evidence="1 2">DSM 13558</strain>
    </source>
</reference>
<evidence type="ECO:0000313" key="1">
    <source>
        <dbReference type="EMBL" id="TWH81606.1"/>
    </source>
</evidence>
<evidence type="ECO:0000313" key="2">
    <source>
        <dbReference type="Proteomes" id="UP000315343"/>
    </source>
</evidence>
<dbReference type="InterPro" id="IPR019644">
    <property type="entry name" value="DUF2508"/>
</dbReference>
<proteinExistence type="predicted"/>
<dbReference type="AlphaFoldDB" id="A0A562JE61"/>
<dbReference type="RefSeq" id="WP_019230013.1">
    <property type="nucleotide sequence ID" value="NZ_JAYFNS010000042.1"/>
</dbReference>
<name>A0A562JE61_9FIRM</name>
<dbReference type="Proteomes" id="UP000315343">
    <property type="component" value="Unassembled WGS sequence"/>
</dbReference>
<sequence length="84" mass="10048">MSMISNKELRIKNILEIFKHPQKSEEKKDIYINIENAKREWEDAKNIFENVSQPDLVDYAIYKVEAAEKKYIYLLRQIKNGNTN</sequence>
<dbReference type="EMBL" id="VLKH01000003">
    <property type="protein sequence ID" value="TWH81606.1"/>
    <property type="molecule type" value="Genomic_DNA"/>
</dbReference>
<accession>A0A562JE61</accession>